<reference evidence="6" key="1">
    <citation type="journal article" date="2014" name="Genome Announc.">
        <title>Draft Genome Sequences of Marine Flavobacterium Nonlabens Strains NR17, NR24, NR27, NR32, NR33, and Ara13.</title>
        <authorList>
            <person name="Nakanishi M."/>
            <person name="Meirelles P."/>
            <person name="Suzuki R."/>
            <person name="Takatani N."/>
            <person name="Mino S."/>
            <person name="Suda W."/>
            <person name="Oshima K."/>
            <person name="Hattori M."/>
            <person name="Ohkuma M."/>
            <person name="Hosokawa M."/>
            <person name="Miyashita K."/>
            <person name="Thompson F.L."/>
            <person name="Niwa A."/>
            <person name="Sawabe T."/>
            <person name="Sawabe T."/>
        </authorList>
    </citation>
    <scope>NUCLEOTIDE SEQUENCE [LARGE SCALE GENOMIC DNA]</scope>
    <source>
        <strain evidence="6">JCM 19294</strain>
    </source>
</reference>
<comment type="caution">
    <text evidence="6">The sequence shown here is derived from an EMBL/GenBank/DDBJ whole genome shotgun (WGS) entry which is preliminary data.</text>
</comment>
<feature type="transmembrane region" description="Helical" evidence="5">
    <location>
        <begin position="56"/>
        <end position="89"/>
    </location>
</feature>
<organism evidence="6 7">
    <name type="scientific">Nonlabens tegetincola</name>
    <dbReference type="NCBI Taxonomy" id="323273"/>
    <lineage>
        <taxon>Bacteria</taxon>
        <taxon>Pseudomonadati</taxon>
        <taxon>Bacteroidota</taxon>
        <taxon>Flavobacteriia</taxon>
        <taxon>Flavobacteriales</taxon>
        <taxon>Flavobacteriaceae</taxon>
        <taxon>Nonlabens</taxon>
    </lineage>
</organism>
<name>A0A090Q4L8_9FLAO</name>
<dbReference type="Pfam" id="PF09685">
    <property type="entry name" value="MamF_MmsF"/>
    <property type="match status" value="1"/>
</dbReference>
<evidence type="ECO:0000256" key="2">
    <source>
        <dbReference type="ARBA" id="ARBA00022692"/>
    </source>
</evidence>
<comment type="subcellular location">
    <subcellularLocation>
        <location evidence="1">Membrane</location>
        <topology evidence="1">Multi-pass membrane protein</topology>
    </subcellularLocation>
</comment>
<keyword evidence="7" id="KW-1185">Reference proteome</keyword>
<evidence type="ECO:0000256" key="4">
    <source>
        <dbReference type="ARBA" id="ARBA00023136"/>
    </source>
</evidence>
<proteinExistence type="predicted"/>
<dbReference type="EMBL" id="BBML01000008">
    <property type="protein sequence ID" value="GAK98009.1"/>
    <property type="molecule type" value="Genomic_DNA"/>
</dbReference>
<protein>
    <recommendedName>
        <fullName evidence="8">DUF4870 domain-containing protein</fullName>
    </recommendedName>
</protein>
<accession>A0A090Q4L8</accession>
<keyword evidence="4 5" id="KW-0472">Membrane</keyword>
<keyword evidence="3 5" id="KW-1133">Transmembrane helix</keyword>
<gene>
    <name evidence="6" type="ORF">JCM19294_1631</name>
</gene>
<dbReference type="AlphaFoldDB" id="A0A090Q4L8"/>
<sequence>MEQNQFCLLMHLSQFAGWIVPFGGIIFPIIMWSTNKDYSQKVDLHGKEILNFMISYFLYSIISIFLMFFIIGFITIFLVMICSFIFTIIGAIKASNGELYRYPLTIRFIS</sequence>
<dbReference type="STRING" id="319236.BST91_00835"/>
<dbReference type="Proteomes" id="UP000029221">
    <property type="component" value="Unassembled WGS sequence"/>
</dbReference>
<keyword evidence="2 5" id="KW-0812">Transmembrane</keyword>
<evidence type="ECO:0000313" key="7">
    <source>
        <dbReference type="Proteomes" id="UP000029221"/>
    </source>
</evidence>
<evidence type="ECO:0000256" key="5">
    <source>
        <dbReference type="SAM" id="Phobius"/>
    </source>
</evidence>
<evidence type="ECO:0000313" key="6">
    <source>
        <dbReference type="EMBL" id="GAK98009.1"/>
    </source>
</evidence>
<evidence type="ECO:0000256" key="1">
    <source>
        <dbReference type="ARBA" id="ARBA00004141"/>
    </source>
</evidence>
<feature type="transmembrane region" description="Helical" evidence="5">
    <location>
        <begin position="15"/>
        <end position="35"/>
    </location>
</feature>
<dbReference type="eggNOG" id="COG3296">
    <property type="taxonomic scope" value="Bacteria"/>
</dbReference>
<evidence type="ECO:0000256" key="3">
    <source>
        <dbReference type="ARBA" id="ARBA00022989"/>
    </source>
</evidence>
<evidence type="ECO:0008006" key="8">
    <source>
        <dbReference type="Google" id="ProtNLM"/>
    </source>
</evidence>
<dbReference type="InterPro" id="IPR019109">
    <property type="entry name" value="MamF_MmsF"/>
</dbReference>